<dbReference type="Pfam" id="PF03467">
    <property type="entry name" value="Smg4_UPF3"/>
    <property type="match status" value="1"/>
</dbReference>
<evidence type="ECO:0000256" key="1">
    <source>
        <dbReference type="ARBA" id="ARBA00004123"/>
    </source>
</evidence>
<dbReference type="STRING" id="56484.A0A1Y2FNN5"/>
<dbReference type="InterPro" id="IPR012677">
    <property type="entry name" value="Nucleotide-bd_a/b_plait_sf"/>
</dbReference>
<dbReference type="RefSeq" id="XP_040727060.1">
    <property type="nucleotide sequence ID" value="XM_040868774.1"/>
</dbReference>
<protein>
    <submittedName>
        <fullName evidence="7">Smg-4/UPF3 family-domain-containing protein</fullName>
    </submittedName>
</protein>
<comment type="caution">
    <text evidence="7">The sequence shown here is derived from an EMBL/GenBank/DDBJ whole genome shotgun (WGS) entry which is preliminary data.</text>
</comment>
<dbReference type="InterPro" id="IPR005120">
    <property type="entry name" value="UPF3_dom"/>
</dbReference>
<dbReference type="GO" id="GO:0000184">
    <property type="term" value="P:nuclear-transcribed mRNA catabolic process, nonsense-mediated decay"/>
    <property type="evidence" value="ECO:0007669"/>
    <property type="project" value="UniProtKB-KW"/>
</dbReference>
<dbReference type="PANTHER" id="PTHR13112:SF0">
    <property type="entry name" value="FI21285P1"/>
    <property type="match status" value="1"/>
</dbReference>
<dbReference type="GeneID" id="63785373"/>
<keyword evidence="3" id="KW-0866">Nonsense-mediated mRNA decay</keyword>
<reference evidence="7 8" key="1">
    <citation type="submission" date="2016-07" db="EMBL/GenBank/DDBJ databases">
        <title>Pervasive Adenine N6-methylation of Active Genes in Fungi.</title>
        <authorList>
            <consortium name="DOE Joint Genome Institute"/>
            <person name="Mondo S.J."/>
            <person name="Dannebaum R.O."/>
            <person name="Kuo R.C."/>
            <person name="Labutti K."/>
            <person name="Haridas S."/>
            <person name="Kuo A."/>
            <person name="Salamov A."/>
            <person name="Ahrendt S.R."/>
            <person name="Lipzen A."/>
            <person name="Sullivan W."/>
            <person name="Andreopoulos W.B."/>
            <person name="Clum A."/>
            <person name="Lindquist E."/>
            <person name="Daum C."/>
            <person name="Ramamoorthy G.K."/>
            <person name="Gryganskyi A."/>
            <person name="Culley D."/>
            <person name="Magnuson J.K."/>
            <person name="James T.Y."/>
            <person name="O'Malley M.A."/>
            <person name="Stajich J.E."/>
            <person name="Spatafora J.W."/>
            <person name="Visel A."/>
            <person name="Grigoriev I.V."/>
        </authorList>
    </citation>
    <scope>NUCLEOTIDE SEQUENCE [LARGE SCALE GENOMIC DNA]</scope>
    <source>
        <strain evidence="7 8">12-1054</strain>
    </source>
</reference>
<dbReference type="PANTHER" id="PTHR13112">
    <property type="entry name" value="UPF3 REGULATOR OF NONSENSE TRANSCRIPTS-LIKE PROTEIN"/>
    <property type="match status" value="1"/>
</dbReference>
<feature type="compositionally biased region" description="Polar residues" evidence="5">
    <location>
        <begin position="289"/>
        <end position="298"/>
    </location>
</feature>
<keyword evidence="8" id="KW-1185">Reference proteome</keyword>
<gene>
    <name evidence="7" type="ORF">BCR37DRAFT_377261</name>
</gene>
<feature type="region of interest" description="Disordered" evidence="5">
    <location>
        <begin position="248"/>
        <end position="408"/>
    </location>
</feature>
<dbReference type="GO" id="GO:0005737">
    <property type="term" value="C:cytoplasm"/>
    <property type="evidence" value="ECO:0007669"/>
    <property type="project" value="TreeGrafter"/>
</dbReference>
<feature type="compositionally biased region" description="Polar residues" evidence="5">
    <location>
        <begin position="378"/>
        <end position="387"/>
    </location>
</feature>
<feature type="region of interest" description="Disordered" evidence="5">
    <location>
        <begin position="1"/>
        <end position="74"/>
    </location>
</feature>
<evidence type="ECO:0000256" key="2">
    <source>
        <dbReference type="ARBA" id="ARBA00005991"/>
    </source>
</evidence>
<dbReference type="Gene3D" id="3.30.70.330">
    <property type="match status" value="1"/>
</dbReference>
<proteinExistence type="inferred from homology"/>
<name>A0A1Y2FNN5_PROLT</name>
<dbReference type="InterPro" id="IPR035979">
    <property type="entry name" value="RBD_domain_sf"/>
</dbReference>
<feature type="compositionally biased region" description="Low complexity" evidence="5">
    <location>
        <begin position="52"/>
        <end position="62"/>
    </location>
</feature>
<dbReference type="OrthoDB" id="18087at2759"/>
<dbReference type="GO" id="GO:0045727">
    <property type="term" value="P:positive regulation of translation"/>
    <property type="evidence" value="ECO:0007669"/>
    <property type="project" value="TreeGrafter"/>
</dbReference>
<dbReference type="AlphaFoldDB" id="A0A1Y2FNN5"/>
<accession>A0A1Y2FNN5</accession>
<comment type="similarity">
    <text evidence="2">Belongs to the RENT3 family.</text>
</comment>
<dbReference type="EMBL" id="MCFI01000004">
    <property type="protein sequence ID" value="ORY85578.1"/>
    <property type="molecule type" value="Genomic_DNA"/>
</dbReference>
<comment type="subcellular location">
    <subcellularLocation>
        <location evidence="1">Nucleus</location>
    </subcellularLocation>
</comment>
<feature type="domain" description="UPF3" evidence="6">
    <location>
        <begin position="73"/>
        <end position="225"/>
    </location>
</feature>
<sequence>MSERKPSKPRNKRGGERKGPDARVLAAPSSTGTANVPRTVSQRGSAQSGRGAHSCASRAQHASARRRDTRPQQRLRIVVRHLPPTLPEDVFTSTFERYSELKKVESITYLQGKMPKQKTKQPRASRAYIKFRRQEDLAAFMKAFKGHVFVNGEGHEFMAQVELAPLPKAHNTGASGSQDALMGTLADDPDYLAFLNPPEQPAVEESSEPADPRVTPLIEFLRAQKVKNDAKQKIKKAEKAKLQEEKRQAAQDLADAATEKVKAQMAAQNNADGSKSRKGKRRDAKDAESTPSQSNQNKPVVKNGKKGSASSLSVCQGHEKKAAIADVTKTGNARKSNDTCPSTKDSKAPKGKPNGSEHLTNGGPKSGKAVRKQRAPKKQTSVNSSNKLVDLSGPTPAEMAAAHAKTKT</sequence>
<evidence type="ECO:0000256" key="5">
    <source>
        <dbReference type="SAM" id="MobiDB-lite"/>
    </source>
</evidence>
<dbReference type="CDD" id="cd12455">
    <property type="entry name" value="RRM_like_Smg4_UPF3"/>
    <property type="match status" value="1"/>
</dbReference>
<organism evidence="7 8">
    <name type="scientific">Protomyces lactucae-debilis</name>
    <dbReference type="NCBI Taxonomy" id="2754530"/>
    <lineage>
        <taxon>Eukaryota</taxon>
        <taxon>Fungi</taxon>
        <taxon>Dikarya</taxon>
        <taxon>Ascomycota</taxon>
        <taxon>Taphrinomycotina</taxon>
        <taxon>Taphrinomycetes</taxon>
        <taxon>Taphrinales</taxon>
        <taxon>Protomycetaceae</taxon>
        <taxon>Protomyces</taxon>
    </lineage>
</organism>
<feature type="compositionally biased region" description="Polar residues" evidence="5">
    <location>
        <begin position="329"/>
        <end position="343"/>
    </location>
</feature>
<evidence type="ECO:0000313" key="8">
    <source>
        <dbReference type="Proteomes" id="UP000193685"/>
    </source>
</evidence>
<dbReference type="GO" id="GO:0005730">
    <property type="term" value="C:nucleolus"/>
    <property type="evidence" value="ECO:0007669"/>
    <property type="project" value="TreeGrafter"/>
</dbReference>
<dbReference type="OMA" id="WKAVSPW"/>
<feature type="compositionally biased region" description="Basic residues" evidence="5">
    <location>
        <begin position="368"/>
        <end position="377"/>
    </location>
</feature>
<dbReference type="SUPFAM" id="SSF54928">
    <property type="entry name" value="RNA-binding domain, RBD"/>
    <property type="match status" value="1"/>
</dbReference>
<feature type="compositionally biased region" description="Polar residues" evidence="5">
    <location>
        <begin position="28"/>
        <end position="48"/>
    </location>
</feature>
<evidence type="ECO:0000259" key="6">
    <source>
        <dbReference type="Pfam" id="PF03467"/>
    </source>
</evidence>
<evidence type="ECO:0000256" key="4">
    <source>
        <dbReference type="ARBA" id="ARBA00023242"/>
    </source>
</evidence>
<dbReference type="InterPro" id="IPR039722">
    <property type="entry name" value="Upf3"/>
</dbReference>
<keyword evidence="4" id="KW-0539">Nucleus</keyword>
<dbReference type="GO" id="GO:0003729">
    <property type="term" value="F:mRNA binding"/>
    <property type="evidence" value="ECO:0007669"/>
    <property type="project" value="TreeGrafter"/>
</dbReference>
<evidence type="ECO:0000256" key="3">
    <source>
        <dbReference type="ARBA" id="ARBA00023161"/>
    </source>
</evidence>
<evidence type="ECO:0000313" key="7">
    <source>
        <dbReference type="EMBL" id="ORY85578.1"/>
    </source>
</evidence>
<dbReference type="Proteomes" id="UP000193685">
    <property type="component" value="Unassembled WGS sequence"/>
</dbReference>